<protein>
    <submittedName>
        <fullName evidence="2">Uncharacterized protein</fullName>
    </submittedName>
</protein>
<dbReference type="EMBL" id="JANAWD010000214">
    <property type="protein sequence ID" value="KAJ3483783.1"/>
    <property type="molecule type" value="Genomic_DNA"/>
</dbReference>
<feature type="chain" id="PRO_5042134326" evidence="1">
    <location>
        <begin position="21"/>
        <end position="75"/>
    </location>
</feature>
<accession>A0AAD5V3K8</accession>
<dbReference type="Proteomes" id="UP001212997">
    <property type="component" value="Unassembled WGS sequence"/>
</dbReference>
<keyword evidence="1" id="KW-0732">Signal</keyword>
<gene>
    <name evidence="2" type="ORF">NLI96_g6081</name>
</gene>
<reference evidence="2" key="1">
    <citation type="submission" date="2022-07" db="EMBL/GenBank/DDBJ databases">
        <title>Genome Sequence of Physisporinus lineatus.</title>
        <authorList>
            <person name="Buettner E."/>
        </authorList>
    </citation>
    <scope>NUCLEOTIDE SEQUENCE</scope>
    <source>
        <strain evidence="2">VT162</strain>
    </source>
</reference>
<proteinExistence type="predicted"/>
<keyword evidence="3" id="KW-1185">Reference proteome</keyword>
<evidence type="ECO:0000313" key="2">
    <source>
        <dbReference type="EMBL" id="KAJ3483783.1"/>
    </source>
</evidence>
<name>A0AAD5V3K8_9APHY</name>
<comment type="caution">
    <text evidence="2">The sequence shown here is derived from an EMBL/GenBank/DDBJ whole genome shotgun (WGS) entry which is preliminary data.</text>
</comment>
<evidence type="ECO:0000256" key="1">
    <source>
        <dbReference type="SAM" id="SignalP"/>
    </source>
</evidence>
<evidence type="ECO:0000313" key="3">
    <source>
        <dbReference type="Proteomes" id="UP001212997"/>
    </source>
</evidence>
<dbReference type="AlphaFoldDB" id="A0AAD5V3K8"/>
<sequence length="75" mass="8361">MRFTLPIVTLIAVAFSPVFAAPFDSSNNNVARGRSGYNRVKRELEPLEARGRSGYNGVETRDLEELVDRGRSGYN</sequence>
<organism evidence="2 3">
    <name type="scientific">Meripilus lineatus</name>
    <dbReference type="NCBI Taxonomy" id="2056292"/>
    <lineage>
        <taxon>Eukaryota</taxon>
        <taxon>Fungi</taxon>
        <taxon>Dikarya</taxon>
        <taxon>Basidiomycota</taxon>
        <taxon>Agaricomycotina</taxon>
        <taxon>Agaricomycetes</taxon>
        <taxon>Polyporales</taxon>
        <taxon>Meripilaceae</taxon>
        <taxon>Meripilus</taxon>
    </lineage>
</organism>
<feature type="signal peptide" evidence="1">
    <location>
        <begin position="1"/>
        <end position="20"/>
    </location>
</feature>